<dbReference type="EMBL" id="NBBJ01000001">
    <property type="protein sequence ID" value="OWK32975.1"/>
    <property type="molecule type" value="Genomic_DNA"/>
</dbReference>
<name>A0A245ZT91_9SPHN</name>
<proteinExistence type="predicted"/>
<gene>
    <name evidence="1" type="ORF">SPMU_13190</name>
</gene>
<reference evidence="1 2" key="1">
    <citation type="submission" date="2017-03" db="EMBL/GenBank/DDBJ databases">
        <title>Genome sequence of Sphingomonas mucosissima DSM 17494.</title>
        <authorList>
            <person name="Poehlein A."/>
            <person name="Wuebbeler J.H."/>
            <person name="Steinbuechel A."/>
            <person name="Daniel R."/>
        </authorList>
    </citation>
    <scope>NUCLEOTIDE SEQUENCE [LARGE SCALE GENOMIC DNA]</scope>
    <source>
        <strain evidence="1 2">DSM 17494</strain>
    </source>
</reference>
<keyword evidence="2" id="KW-1185">Reference proteome</keyword>
<dbReference type="AlphaFoldDB" id="A0A245ZT91"/>
<protein>
    <submittedName>
        <fullName evidence="1">Uncharacterized protein</fullName>
    </submittedName>
</protein>
<sequence>MPIAAIMLCGCSAAENGGSPAAAKRAAGLDPKAAERAYANCHGASELAGAIDVSWSTQVSRLSEHRAFRESMKVPLPEGNSRILFWSSGAHHTMVSSSVVAVRDASGKWHTSGIGETTSMLAGVEPNRMTLERDLSPDEGRVLDQLLGDPCLYASPTFQRNPNIVAGGAEQTMEIETPKQRWISSWFGRLTPQQAGVINQITR</sequence>
<comment type="caution">
    <text evidence="1">The sequence shown here is derived from an EMBL/GenBank/DDBJ whole genome shotgun (WGS) entry which is preliminary data.</text>
</comment>
<organism evidence="1 2">
    <name type="scientific">Sphingomonas mucosissima</name>
    <dbReference type="NCBI Taxonomy" id="370959"/>
    <lineage>
        <taxon>Bacteria</taxon>
        <taxon>Pseudomonadati</taxon>
        <taxon>Pseudomonadota</taxon>
        <taxon>Alphaproteobacteria</taxon>
        <taxon>Sphingomonadales</taxon>
        <taxon>Sphingomonadaceae</taxon>
        <taxon>Sphingomonas</taxon>
    </lineage>
</organism>
<evidence type="ECO:0000313" key="2">
    <source>
        <dbReference type="Proteomes" id="UP000197783"/>
    </source>
</evidence>
<dbReference type="Proteomes" id="UP000197783">
    <property type="component" value="Unassembled WGS sequence"/>
</dbReference>
<evidence type="ECO:0000313" key="1">
    <source>
        <dbReference type="EMBL" id="OWK32975.1"/>
    </source>
</evidence>
<accession>A0A245ZT91</accession>